<accession>A0A537LTU2</accession>
<dbReference type="EMBL" id="VBAI01000067">
    <property type="protein sequence ID" value="TMJ11423.1"/>
    <property type="molecule type" value="Genomic_DNA"/>
</dbReference>
<evidence type="ECO:0000313" key="3">
    <source>
        <dbReference type="Proteomes" id="UP000315217"/>
    </source>
</evidence>
<feature type="compositionally biased region" description="Low complexity" evidence="1">
    <location>
        <begin position="9"/>
        <end position="25"/>
    </location>
</feature>
<dbReference type="AlphaFoldDB" id="A0A537LTU2"/>
<protein>
    <submittedName>
        <fullName evidence="2">Uncharacterized protein</fullName>
    </submittedName>
</protein>
<evidence type="ECO:0000256" key="1">
    <source>
        <dbReference type="SAM" id="MobiDB-lite"/>
    </source>
</evidence>
<evidence type="ECO:0000313" key="2">
    <source>
        <dbReference type="EMBL" id="TMJ11423.1"/>
    </source>
</evidence>
<proteinExistence type="predicted"/>
<comment type="caution">
    <text evidence="2">The sequence shown here is derived from an EMBL/GenBank/DDBJ whole genome shotgun (WGS) entry which is preliminary data.</text>
</comment>
<gene>
    <name evidence="2" type="ORF">E6G98_04840</name>
</gene>
<name>A0A537LTU2_9BACT</name>
<organism evidence="2 3">
    <name type="scientific">Candidatus Segetimicrobium genomatis</name>
    <dbReference type="NCBI Taxonomy" id="2569760"/>
    <lineage>
        <taxon>Bacteria</taxon>
        <taxon>Bacillati</taxon>
        <taxon>Candidatus Sysuimicrobiota</taxon>
        <taxon>Candidatus Sysuimicrobiia</taxon>
        <taxon>Candidatus Sysuimicrobiales</taxon>
        <taxon>Candidatus Segetimicrobiaceae</taxon>
        <taxon>Candidatus Segetimicrobium</taxon>
    </lineage>
</organism>
<feature type="compositionally biased region" description="Basic residues" evidence="1">
    <location>
        <begin position="26"/>
        <end position="39"/>
    </location>
</feature>
<sequence>MNRSRAGRPSRLSRPGRPSRLSRPGRPSRRSHSFARHAGARVGPRGSTVMPGSADPWRGSAGSRPIRAPSGIRLKRSAITRRSLAPAPIVV</sequence>
<feature type="region of interest" description="Disordered" evidence="1">
    <location>
        <begin position="1"/>
        <end position="74"/>
    </location>
</feature>
<reference evidence="2 3" key="1">
    <citation type="journal article" date="2019" name="Nat. Microbiol.">
        <title>Mediterranean grassland soil C-N compound turnover is dependent on rainfall and depth, and is mediated by genomically divergent microorganisms.</title>
        <authorList>
            <person name="Diamond S."/>
            <person name="Andeer P.F."/>
            <person name="Li Z."/>
            <person name="Crits-Christoph A."/>
            <person name="Burstein D."/>
            <person name="Anantharaman K."/>
            <person name="Lane K.R."/>
            <person name="Thomas B.C."/>
            <person name="Pan C."/>
            <person name="Northen T.R."/>
            <person name="Banfield J.F."/>
        </authorList>
    </citation>
    <scope>NUCLEOTIDE SEQUENCE [LARGE SCALE GENOMIC DNA]</scope>
    <source>
        <strain evidence="2">NP_1</strain>
    </source>
</reference>
<dbReference type="Proteomes" id="UP000315217">
    <property type="component" value="Unassembled WGS sequence"/>
</dbReference>